<dbReference type="InterPro" id="IPR032466">
    <property type="entry name" value="Metal_Hydrolase"/>
</dbReference>
<dbReference type="OrthoDB" id="9789440at2"/>
<dbReference type="InterPro" id="IPR046249">
    <property type="entry name" value="DUF6282"/>
</dbReference>
<dbReference type="KEGG" id="cid:P73_4106"/>
<dbReference type="HOGENOM" id="CLU_060721_1_0_5"/>
<dbReference type="EMBL" id="CP004393">
    <property type="protein sequence ID" value="AJE48821.1"/>
    <property type="molecule type" value="Genomic_DNA"/>
</dbReference>
<dbReference type="RefSeq" id="WP_043871029.1">
    <property type="nucleotide sequence ID" value="NZ_CP004393.1"/>
</dbReference>
<keyword evidence="2" id="KW-1185">Reference proteome</keyword>
<dbReference type="Pfam" id="PF19799">
    <property type="entry name" value="DUF6282"/>
    <property type="match status" value="1"/>
</dbReference>
<dbReference type="SUPFAM" id="SSF51556">
    <property type="entry name" value="Metallo-dependent hydrolases"/>
    <property type="match status" value="1"/>
</dbReference>
<sequence length="344" mass="38131">MTIENETPDCRSYDLPDRLLHGAIDTHIHSGPWLRSCPGRMDPFQLAVAAREAGQRAVVFYDHTFGNSAGTAWMVSRQVDGIEVYGGLILTTCLGGMNPRAVKTALHYGAGAKFIHFGAHCTYYMASHEGRMINGAPVPFKDLYPKFAQEELSRAIRIPLEDPISPELDEILDLIAERPDVYLVTGHLSGPEAIRLCRLARDRGIARILVSHPARARLSLAEQKQLAAEGVFLEACCSDWLFHKGLRRTNYYVEPEWADEIAGIASEPAFDGFVGWAKQIREIGVEHFVVGTDYGIRSAPAPVEGMRLLASSLLDLGFPVQDIRRLIRDNPERLLGLSPERDTA</sequence>
<organism evidence="1 2">
    <name type="scientific">Celeribacter indicus</name>
    <dbReference type="NCBI Taxonomy" id="1208324"/>
    <lineage>
        <taxon>Bacteria</taxon>
        <taxon>Pseudomonadati</taxon>
        <taxon>Pseudomonadota</taxon>
        <taxon>Alphaproteobacteria</taxon>
        <taxon>Rhodobacterales</taxon>
        <taxon>Roseobacteraceae</taxon>
        <taxon>Celeribacter</taxon>
    </lineage>
</organism>
<accession>A0A0B5E709</accession>
<evidence type="ECO:0000313" key="1">
    <source>
        <dbReference type="EMBL" id="AJE48821.1"/>
    </source>
</evidence>
<dbReference type="Proteomes" id="UP000031521">
    <property type="component" value="Chromosome"/>
</dbReference>
<dbReference type="Gene3D" id="3.20.20.140">
    <property type="entry name" value="Metal-dependent hydrolases"/>
    <property type="match status" value="1"/>
</dbReference>
<name>A0A0B5E709_9RHOB</name>
<protein>
    <recommendedName>
        <fullName evidence="3">Amidohydrolase</fullName>
    </recommendedName>
</protein>
<proteinExistence type="predicted"/>
<gene>
    <name evidence="1" type="ORF">P73_4106</name>
</gene>
<reference evidence="1 2" key="1">
    <citation type="journal article" date="2014" name="Int. J. Syst. Evol. Microbiol.">
        <title>Celeribacter indicus sp. nov., a polycyclic aromatic hydrocarbon-degrading bacterium from deep-sea sediment and reclassification of Huaishuia halophila as Celeribacter halophilus comb. nov.</title>
        <authorList>
            <person name="Lai Q."/>
            <person name="Cao J."/>
            <person name="Yuan J."/>
            <person name="Li F."/>
            <person name="Shao Z."/>
        </authorList>
    </citation>
    <scope>NUCLEOTIDE SEQUENCE [LARGE SCALE GENOMIC DNA]</scope>
    <source>
        <strain evidence="1">P73</strain>
    </source>
</reference>
<dbReference type="AlphaFoldDB" id="A0A0B5E709"/>
<evidence type="ECO:0000313" key="2">
    <source>
        <dbReference type="Proteomes" id="UP000031521"/>
    </source>
</evidence>
<dbReference type="STRING" id="1208324.P73_4106"/>
<evidence type="ECO:0008006" key="3">
    <source>
        <dbReference type="Google" id="ProtNLM"/>
    </source>
</evidence>